<gene>
    <name evidence="3" type="ORF">SOP97_06115</name>
</gene>
<name>A0ABU5P780_9PSED</name>
<accession>A0ABU5P780</accession>
<evidence type="ECO:0000313" key="4">
    <source>
        <dbReference type="Proteomes" id="UP001292571"/>
    </source>
</evidence>
<dbReference type="Proteomes" id="UP001292571">
    <property type="component" value="Unassembled WGS sequence"/>
</dbReference>
<dbReference type="Pfam" id="PF13807">
    <property type="entry name" value="GNVR"/>
    <property type="match status" value="1"/>
</dbReference>
<comment type="caution">
    <text evidence="3">The sequence shown here is derived from an EMBL/GenBank/DDBJ whole genome shotgun (WGS) entry which is preliminary data.</text>
</comment>
<feature type="transmembrane region" description="Helical" evidence="1">
    <location>
        <begin position="39"/>
        <end position="62"/>
    </location>
</feature>
<evidence type="ECO:0000313" key="3">
    <source>
        <dbReference type="EMBL" id="MEA1605398.1"/>
    </source>
</evidence>
<protein>
    <submittedName>
        <fullName evidence="3">GNVR domain-containing protein</fullName>
    </submittedName>
</protein>
<dbReference type="RefSeq" id="WP_322948603.1">
    <property type="nucleotide sequence ID" value="NZ_JAYEET010000013.1"/>
</dbReference>
<proteinExistence type="predicted"/>
<dbReference type="EMBL" id="JAYEET010000013">
    <property type="protein sequence ID" value="MEA1605398.1"/>
    <property type="molecule type" value="Genomic_DNA"/>
</dbReference>
<sequence>MTVLHSAPATAHSITPESLYRVEQASALPAQPIKPKKPLIVALGLVLGGMLGIFIALIRLMLKKRSAKMASSINNC</sequence>
<keyword evidence="1" id="KW-0812">Transmembrane</keyword>
<dbReference type="InterPro" id="IPR032807">
    <property type="entry name" value="GNVR"/>
</dbReference>
<evidence type="ECO:0000256" key="1">
    <source>
        <dbReference type="SAM" id="Phobius"/>
    </source>
</evidence>
<keyword evidence="1" id="KW-0472">Membrane</keyword>
<keyword evidence="4" id="KW-1185">Reference proteome</keyword>
<evidence type="ECO:0000259" key="2">
    <source>
        <dbReference type="Pfam" id="PF13807"/>
    </source>
</evidence>
<keyword evidence="1" id="KW-1133">Transmembrane helix</keyword>
<reference evidence="3 4" key="1">
    <citation type="submission" date="2023-12" db="EMBL/GenBank/DDBJ databases">
        <title>Pseudomonas sp. T5W1.</title>
        <authorList>
            <person name="Maltman C."/>
        </authorList>
    </citation>
    <scope>NUCLEOTIDE SEQUENCE [LARGE SCALE GENOMIC DNA]</scope>
    <source>
        <strain evidence="3 4">T5W1</strain>
    </source>
</reference>
<organism evidence="3 4">
    <name type="scientific">Pseudomonas spirodelae</name>
    <dbReference type="NCBI Taxonomy" id="3101751"/>
    <lineage>
        <taxon>Bacteria</taxon>
        <taxon>Pseudomonadati</taxon>
        <taxon>Pseudomonadota</taxon>
        <taxon>Gammaproteobacteria</taxon>
        <taxon>Pseudomonadales</taxon>
        <taxon>Pseudomonadaceae</taxon>
        <taxon>Pseudomonas</taxon>
    </lineage>
</organism>
<feature type="domain" description="Tyrosine-protein kinase G-rich" evidence="2">
    <location>
        <begin position="26"/>
        <end position="60"/>
    </location>
</feature>